<evidence type="ECO:0000256" key="4">
    <source>
        <dbReference type="SAM" id="Phobius"/>
    </source>
</evidence>
<comment type="caution">
    <text evidence="8">The sequence shown here is derived from an EMBL/GenBank/DDBJ whole genome shotgun (WGS) entry which is preliminary data.</text>
</comment>
<name>A0A433VN22_9CYAN</name>
<keyword evidence="4" id="KW-0812">Transmembrane</keyword>
<gene>
    <name evidence="8" type="ORF">DSM106972_017930</name>
</gene>
<protein>
    <submittedName>
        <fullName evidence="8">Uncharacterized protein</fullName>
    </submittedName>
</protein>
<dbReference type="PANTHER" id="PTHR32309:SF13">
    <property type="entry name" value="FERRIC ENTEROBACTIN TRANSPORT PROTEIN FEPE"/>
    <property type="match status" value="1"/>
</dbReference>
<evidence type="ECO:0000256" key="3">
    <source>
        <dbReference type="SAM" id="Coils"/>
    </source>
</evidence>
<dbReference type="InterPro" id="IPR027417">
    <property type="entry name" value="P-loop_NTPase"/>
</dbReference>
<dbReference type="Pfam" id="PF13807">
    <property type="entry name" value="GNVR"/>
    <property type="match status" value="1"/>
</dbReference>
<evidence type="ECO:0000256" key="1">
    <source>
        <dbReference type="ARBA" id="ARBA00022741"/>
    </source>
</evidence>
<evidence type="ECO:0000313" key="8">
    <source>
        <dbReference type="EMBL" id="RUT07533.1"/>
    </source>
</evidence>
<feature type="domain" description="CobQ/CobB/MinD/ParA nucleotide binding" evidence="6">
    <location>
        <begin position="502"/>
        <end position="656"/>
    </location>
</feature>
<reference evidence="8" key="1">
    <citation type="submission" date="2018-12" db="EMBL/GenBank/DDBJ databases">
        <authorList>
            <person name="Will S."/>
            <person name="Neumann-Schaal M."/>
            <person name="Henke P."/>
        </authorList>
    </citation>
    <scope>NUCLEOTIDE SEQUENCE</scope>
    <source>
        <strain evidence="8">PCC 7102</strain>
    </source>
</reference>
<dbReference type="GO" id="GO:0004713">
    <property type="term" value="F:protein tyrosine kinase activity"/>
    <property type="evidence" value="ECO:0007669"/>
    <property type="project" value="TreeGrafter"/>
</dbReference>
<keyword evidence="4" id="KW-1133">Transmembrane helix</keyword>
<dbReference type="EMBL" id="RSCL01000004">
    <property type="protein sequence ID" value="RUT07533.1"/>
    <property type="molecule type" value="Genomic_DNA"/>
</dbReference>
<feature type="chain" id="PRO_5019178350" evidence="5">
    <location>
        <begin position="25"/>
        <end position="671"/>
    </location>
</feature>
<sequence length="671" mass="73688">MTIAARHWKSLLVLNALVVSATIAAYSTSKPVWTTTAQLILPKTTSNLDASLGTLGTFKNGNLDFSPELNPLKVQTSILMSDALLEKVLDSDPEKNKFKNLEQYKALFQVSPQEQSTVLSLTVSGSQPDLATLRTQNLIKAYQARLDELREGNSKERQKFNVKELEQAKAKLSNAQTKIARFKQATGIVNNDAQTQGIVTTINALVGSRAQALSLAQASASRSKVLSERINMAPASAVRSLSLSENQEFKAVRKELSEVEAKLVQKQAIFTINHPEVQTLLAQRSTLRRQIGAYITQVAGNIPVDPTIATDSQGRAVLIQQQLLSESEAEAQFQQARQLEKQITELQRYLNSLPAKQAQLLELQRQLDVAEGIYKGLVAQVQQKSVDAFDAYPNVQVLDPPRVNSKPISPKLFLMAINALLASVIGSIALVLFLESRNPLLSAKDLQEQKFAIVERIPRIKHSGVISELAIETEVEFQRLASAISLQPLENRRLLVTSAIMGEGKTTVAIGLANALVDLGFKVLLVDADFRQAALSRRLGYTQTSTEDLSISIQPNLDLLPTLPRQGKIVEIIRRGNFEKTLATCEANNKYDYIIVDSAPVSFTSETPLIANIIRNVLFVVRPDTSYRDSVNESFAQLTQHNAQILGLVVNGVATNSRPYSYTHGASTTKS</sequence>
<evidence type="ECO:0000256" key="5">
    <source>
        <dbReference type="SAM" id="SignalP"/>
    </source>
</evidence>
<feature type="transmembrane region" description="Helical" evidence="4">
    <location>
        <begin position="412"/>
        <end position="434"/>
    </location>
</feature>
<dbReference type="InterPro" id="IPR005702">
    <property type="entry name" value="Wzc-like_C"/>
</dbReference>
<accession>A0A433VN22</accession>
<dbReference type="InterPro" id="IPR032807">
    <property type="entry name" value="GNVR"/>
</dbReference>
<keyword evidence="2" id="KW-0067">ATP-binding</keyword>
<organism evidence="8 9">
    <name type="scientific">Dulcicalothrix desertica PCC 7102</name>
    <dbReference type="NCBI Taxonomy" id="232991"/>
    <lineage>
        <taxon>Bacteria</taxon>
        <taxon>Bacillati</taxon>
        <taxon>Cyanobacteriota</taxon>
        <taxon>Cyanophyceae</taxon>
        <taxon>Nostocales</taxon>
        <taxon>Calotrichaceae</taxon>
        <taxon>Dulcicalothrix</taxon>
    </lineage>
</organism>
<feature type="coiled-coil region" evidence="3">
    <location>
        <begin position="139"/>
        <end position="185"/>
    </location>
</feature>
<keyword evidence="9" id="KW-1185">Reference proteome</keyword>
<dbReference type="AlphaFoldDB" id="A0A433VN22"/>
<dbReference type="Proteomes" id="UP000271624">
    <property type="component" value="Unassembled WGS sequence"/>
</dbReference>
<dbReference type="GO" id="GO:0005886">
    <property type="term" value="C:plasma membrane"/>
    <property type="evidence" value="ECO:0007669"/>
    <property type="project" value="TreeGrafter"/>
</dbReference>
<evidence type="ECO:0000256" key="2">
    <source>
        <dbReference type="ARBA" id="ARBA00022840"/>
    </source>
</evidence>
<dbReference type="CDD" id="cd05387">
    <property type="entry name" value="BY-kinase"/>
    <property type="match status" value="1"/>
</dbReference>
<dbReference type="PANTHER" id="PTHR32309">
    <property type="entry name" value="TYROSINE-PROTEIN KINASE"/>
    <property type="match status" value="1"/>
</dbReference>
<keyword evidence="3" id="KW-0175">Coiled coil</keyword>
<dbReference type="Pfam" id="PF01656">
    <property type="entry name" value="CbiA"/>
    <property type="match status" value="1"/>
</dbReference>
<feature type="signal peptide" evidence="5">
    <location>
        <begin position="1"/>
        <end position="24"/>
    </location>
</feature>
<dbReference type="InterPro" id="IPR002586">
    <property type="entry name" value="CobQ/CobB/MinD/ParA_Nub-bd_dom"/>
</dbReference>
<feature type="domain" description="Tyrosine-protein kinase G-rich" evidence="7">
    <location>
        <begin position="357"/>
        <end position="433"/>
    </location>
</feature>
<evidence type="ECO:0000313" key="9">
    <source>
        <dbReference type="Proteomes" id="UP000271624"/>
    </source>
</evidence>
<evidence type="ECO:0000259" key="7">
    <source>
        <dbReference type="Pfam" id="PF13807"/>
    </source>
</evidence>
<keyword evidence="4" id="KW-0472">Membrane</keyword>
<dbReference type="InterPro" id="IPR050445">
    <property type="entry name" value="Bact_polysacc_biosynth/exp"/>
</dbReference>
<reference evidence="8" key="2">
    <citation type="journal article" date="2019" name="Genome Biol. Evol.">
        <title>Day and night: Metabolic profiles and evolutionary relationships of six axenic non-marine cyanobacteria.</title>
        <authorList>
            <person name="Will S.E."/>
            <person name="Henke P."/>
            <person name="Boedeker C."/>
            <person name="Huang S."/>
            <person name="Brinkmann H."/>
            <person name="Rohde M."/>
            <person name="Jarek M."/>
            <person name="Friedl T."/>
            <person name="Seufert S."/>
            <person name="Schumacher M."/>
            <person name="Overmann J."/>
            <person name="Neumann-Schaal M."/>
            <person name="Petersen J."/>
        </authorList>
    </citation>
    <scope>NUCLEOTIDE SEQUENCE [LARGE SCALE GENOMIC DNA]</scope>
    <source>
        <strain evidence="8">PCC 7102</strain>
    </source>
</reference>
<proteinExistence type="predicted"/>
<dbReference type="SUPFAM" id="SSF52540">
    <property type="entry name" value="P-loop containing nucleoside triphosphate hydrolases"/>
    <property type="match status" value="1"/>
</dbReference>
<dbReference type="Gene3D" id="3.40.50.300">
    <property type="entry name" value="P-loop containing nucleotide triphosphate hydrolases"/>
    <property type="match status" value="1"/>
</dbReference>
<keyword evidence="1" id="KW-0547">Nucleotide-binding</keyword>
<evidence type="ECO:0000259" key="6">
    <source>
        <dbReference type="Pfam" id="PF01656"/>
    </source>
</evidence>
<keyword evidence="5" id="KW-0732">Signal</keyword>